<dbReference type="PANTHER" id="PTHR12277">
    <property type="entry name" value="ALPHA/BETA HYDROLASE DOMAIN-CONTAINING PROTEIN"/>
    <property type="match status" value="1"/>
</dbReference>
<dbReference type="GO" id="GO:0016787">
    <property type="term" value="F:hydrolase activity"/>
    <property type="evidence" value="ECO:0007669"/>
    <property type="project" value="UniProtKB-KW"/>
</dbReference>
<name>A0AA51NB02_9BACT</name>
<proteinExistence type="predicted"/>
<organism evidence="2 3">
    <name type="scientific">Marivirga salinarum</name>
    <dbReference type="NCBI Taxonomy" id="3059078"/>
    <lineage>
        <taxon>Bacteria</taxon>
        <taxon>Pseudomonadati</taxon>
        <taxon>Bacteroidota</taxon>
        <taxon>Cytophagia</taxon>
        <taxon>Cytophagales</taxon>
        <taxon>Marivirgaceae</taxon>
        <taxon>Marivirga</taxon>
    </lineage>
</organism>
<dbReference type="Gene3D" id="3.40.50.1820">
    <property type="entry name" value="alpha/beta hydrolase"/>
    <property type="match status" value="1"/>
</dbReference>
<sequence>MIYKMLKRPFFGQFMVKWKNPLSAEKKSEWQKVSTKSDSGGTLFGLFAKSLVPNAKATIVLGHPMGKEAKGYFLKSGYADFLRSNGYNILAFDLNGFGESTNGNFSYFEDIISIGQKAKNLTPDLPIGYHGVSLGGQWATISFADNNHCYDFAIIESAATTLDEFWIHFPIAYKALKILNVLMPKYRRKINMVERIKEATKLKNILFIYSHSDNWSPVEMGERFMKNCPVPSELWTVSEAKHAQIMKSEFAESYKKKIVSYFDDSIGKVSSFS</sequence>
<dbReference type="PANTHER" id="PTHR12277:SF81">
    <property type="entry name" value="PROTEIN ABHD13"/>
    <property type="match status" value="1"/>
</dbReference>
<accession>A0AA51NB02</accession>
<dbReference type="InterPro" id="IPR022742">
    <property type="entry name" value="Hydrolase_4"/>
</dbReference>
<evidence type="ECO:0000313" key="3">
    <source>
        <dbReference type="Proteomes" id="UP001230496"/>
    </source>
</evidence>
<keyword evidence="3" id="KW-1185">Reference proteome</keyword>
<protein>
    <submittedName>
        <fullName evidence="2">Alpha/beta hydrolase</fullName>
    </submittedName>
</protein>
<dbReference type="SUPFAM" id="SSF53474">
    <property type="entry name" value="alpha/beta-Hydrolases"/>
    <property type="match status" value="1"/>
</dbReference>
<dbReference type="RefSeq" id="WP_308349918.1">
    <property type="nucleotide sequence ID" value="NZ_CP129971.1"/>
</dbReference>
<reference evidence="2 3" key="1">
    <citation type="submission" date="2023-08" db="EMBL/GenBank/DDBJ databases">
        <title>Comparative genomics and taxonomic characterization of three novel marine species of genus Marivirga.</title>
        <authorList>
            <person name="Muhammad N."/>
            <person name="Kim S.-G."/>
        </authorList>
    </citation>
    <scope>NUCLEOTIDE SEQUENCE [LARGE SCALE GENOMIC DNA]</scope>
    <source>
        <strain evidence="2 3">BDSF4-3</strain>
    </source>
</reference>
<dbReference type="KEGG" id="msaa:QYS49_32330"/>
<dbReference type="InterPro" id="IPR029058">
    <property type="entry name" value="AB_hydrolase_fold"/>
</dbReference>
<gene>
    <name evidence="2" type="ORF">QYS49_32330</name>
</gene>
<dbReference type="AlphaFoldDB" id="A0AA51NB02"/>
<feature type="domain" description="Serine aminopeptidase S33" evidence="1">
    <location>
        <begin position="54"/>
        <end position="188"/>
    </location>
</feature>
<dbReference type="Proteomes" id="UP001230496">
    <property type="component" value="Chromosome"/>
</dbReference>
<evidence type="ECO:0000259" key="1">
    <source>
        <dbReference type="Pfam" id="PF12146"/>
    </source>
</evidence>
<evidence type="ECO:0000313" key="2">
    <source>
        <dbReference type="EMBL" id="WMN12081.1"/>
    </source>
</evidence>
<dbReference type="Pfam" id="PF12146">
    <property type="entry name" value="Hydrolase_4"/>
    <property type="match status" value="1"/>
</dbReference>
<keyword evidence="2" id="KW-0378">Hydrolase</keyword>
<dbReference type="EMBL" id="CP129971">
    <property type="protein sequence ID" value="WMN12081.1"/>
    <property type="molecule type" value="Genomic_DNA"/>
</dbReference>